<evidence type="ECO:0000256" key="2">
    <source>
        <dbReference type="ARBA" id="ARBA00022741"/>
    </source>
</evidence>
<dbReference type="InterPro" id="IPR000719">
    <property type="entry name" value="Prot_kinase_dom"/>
</dbReference>
<feature type="domain" description="Protein kinase" evidence="5">
    <location>
        <begin position="22"/>
        <end position="222"/>
    </location>
</feature>
<evidence type="ECO:0000313" key="7">
    <source>
        <dbReference type="Proteomes" id="UP001443914"/>
    </source>
</evidence>
<keyword evidence="7" id="KW-1185">Reference proteome</keyword>
<evidence type="ECO:0000256" key="4">
    <source>
        <dbReference type="ARBA" id="ARBA00022840"/>
    </source>
</evidence>
<evidence type="ECO:0000256" key="1">
    <source>
        <dbReference type="ARBA" id="ARBA00022679"/>
    </source>
</evidence>
<reference evidence="6" key="1">
    <citation type="submission" date="2024-03" db="EMBL/GenBank/DDBJ databases">
        <title>WGS assembly of Saponaria officinalis var. Norfolk2.</title>
        <authorList>
            <person name="Jenkins J."/>
            <person name="Shu S."/>
            <person name="Grimwood J."/>
            <person name="Barry K."/>
            <person name="Goodstein D."/>
            <person name="Schmutz J."/>
            <person name="Leebens-Mack J."/>
            <person name="Osbourn A."/>
        </authorList>
    </citation>
    <scope>NUCLEOTIDE SEQUENCE [LARGE SCALE GENOMIC DNA]</scope>
    <source>
        <strain evidence="6">JIC</strain>
    </source>
</reference>
<keyword evidence="1" id="KW-0808">Transferase</keyword>
<evidence type="ECO:0000256" key="3">
    <source>
        <dbReference type="ARBA" id="ARBA00022777"/>
    </source>
</evidence>
<dbReference type="SMART" id="SM00220">
    <property type="entry name" value="S_TKc"/>
    <property type="match status" value="1"/>
</dbReference>
<dbReference type="PROSITE" id="PS00108">
    <property type="entry name" value="PROTEIN_KINASE_ST"/>
    <property type="match status" value="1"/>
</dbReference>
<dbReference type="GO" id="GO:0005524">
    <property type="term" value="F:ATP binding"/>
    <property type="evidence" value="ECO:0007669"/>
    <property type="project" value="UniProtKB-KW"/>
</dbReference>
<dbReference type="SUPFAM" id="SSF56112">
    <property type="entry name" value="Protein kinase-like (PK-like)"/>
    <property type="match status" value="1"/>
</dbReference>
<dbReference type="PANTHER" id="PTHR44329">
    <property type="entry name" value="SERINE/THREONINE-PROTEIN KINASE TNNI3K-RELATED"/>
    <property type="match status" value="1"/>
</dbReference>
<evidence type="ECO:0000259" key="5">
    <source>
        <dbReference type="PROSITE" id="PS50011"/>
    </source>
</evidence>
<proteinExistence type="predicted"/>
<dbReference type="InterPro" id="IPR011009">
    <property type="entry name" value="Kinase-like_dom_sf"/>
</dbReference>
<sequence>MMIFGPQFRNFFFVVAILHNTQEVIFINYAGSESVVYEGTLDGRKVAIKKPILSTSDDLDKFHRELQLLCKIDHPGLGKLIAAHAKPPNYMFFFELYELGNLAQKLHVEEWCPGIHQALPVILRLAEALQYLHNLGIVHRDVKPANILLGENLSPHLVDFGLSEYGKNLKKASSENWKSSGKPTGGFHKKNMCVFGSNMTPQDIDQARELCSKFCKDNLQCG</sequence>
<organism evidence="6 7">
    <name type="scientific">Saponaria officinalis</name>
    <name type="common">Common soapwort</name>
    <name type="synonym">Lychnis saponaria</name>
    <dbReference type="NCBI Taxonomy" id="3572"/>
    <lineage>
        <taxon>Eukaryota</taxon>
        <taxon>Viridiplantae</taxon>
        <taxon>Streptophyta</taxon>
        <taxon>Embryophyta</taxon>
        <taxon>Tracheophyta</taxon>
        <taxon>Spermatophyta</taxon>
        <taxon>Magnoliopsida</taxon>
        <taxon>eudicotyledons</taxon>
        <taxon>Gunneridae</taxon>
        <taxon>Pentapetalae</taxon>
        <taxon>Caryophyllales</taxon>
        <taxon>Caryophyllaceae</taxon>
        <taxon>Caryophylleae</taxon>
        <taxon>Saponaria</taxon>
    </lineage>
</organism>
<evidence type="ECO:0000313" key="6">
    <source>
        <dbReference type="EMBL" id="KAK9724915.1"/>
    </source>
</evidence>
<name>A0AAW1KRM3_SAPOF</name>
<dbReference type="InterPro" id="IPR008271">
    <property type="entry name" value="Ser/Thr_kinase_AS"/>
</dbReference>
<dbReference type="PANTHER" id="PTHR44329:SF288">
    <property type="entry name" value="MITOGEN-ACTIVATED PROTEIN KINASE KINASE KINASE 20"/>
    <property type="match status" value="1"/>
</dbReference>
<dbReference type="AlphaFoldDB" id="A0AAW1KRM3"/>
<comment type="caution">
    <text evidence="6">The sequence shown here is derived from an EMBL/GenBank/DDBJ whole genome shotgun (WGS) entry which is preliminary data.</text>
</comment>
<keyword evidence="3" id="KW-0418">Kinase</keyword>
<dbReference type="Proteomes" id="UP001443914">
    <property type="component" value="Unassembled WGS sequence"/>
</dbReference>
<gene>
    <name evidence="6" type="ORF">RND81_05G108200</name>
</gene>
<dbReference type="PROSITE" id="PS50011">
    <property type="entry name" value="PROTEIN_KINASE_DOM"/>
    <property type="match status" value="1"/>
</dbReference>
<dbReference type="GO" id="GO:0004674">
    <property type="term" value="F:protein serine/threonine kinase activity"/>
    <property type="evidence" value="ECO:0007669"/>
    <property type="project" value="TreeGrafter"/>
</dbReference>
<dbReference type="Pfam" id="PF00069">
    <property type="entry name" value="Pkinase"/>
    <property type="match status" value="1"/>
</dbReference>
<keyword evidence="4" id="KW-0067">ATP-binding</keyword>
<protein>
    <recommendedName>
        <fullName evidence="5">Protein kinase domain-containing protein</fullName>
    </recommendedName>
</protein>
<dbReference type="InterPro" id="IPR051681">
    <property type="entry name" value="Ser/Thr_Kinases-Pseudokinases"/>
</dbReference>
<accession>A0AAW1KRM3</accession>
<dbReference type="EMBL" id="JBDFQZ010000005">
    <property type="protein sequence ID" value="KAK9724915.1"/>
    <property type="molecule type" value="Genomic_DNA"/>
</dbReference>
<keyword evidence="2" id="KW-0547">Nucleotide-binding</keyword>
<dbReference type="Gene3D" id="1.10.510.10">
    <property type="entry name" value="Transferase(Phosphotransferase) domain 1"/>
    <property type="match status" value="1"/>
</dbReference>